<name>A0ABT7KPI2_9HYPH</name>
<accession>A0ABT7KPI2</accession>
<dbReference type="Proteomes" id="UP001172630">
    <property type="component" value="Unassembled WGS sequence"/>
</dbReference>
<evidence type="ECO:0000313" key="1">
    <source>
        <dbReference type="EMBL" id="MDL2409178.1"/>
    </source>
</evidence>
<dbReference type="RefSeq" id="WP_285882622.1">
    <property type="nucleotide sequence ID" value="NZ_JARFYN010000045.1"/>
</dbReference>
<proteinExistence type="predicted"/>
<sequence>MKGGRVEHSNKVAAVDLWKQMLDRARKNDWSAFDDPDHLPSDTERAARVEAFQAAGWRADEIAAMQSRTHERALDAPVTSPGVSRHSEVMLARVVDALLSGLSPAQHAVAQSAHFVVEPKSGPLISKINVVMTDQSIIAMGTHFTRFCGLVARAYVRTCNLLPFETGIGYNEKGLRQQLRRRPDLVRYWWRIFTSYALTGTHILTDFRPSTREEVLLMEQMAIAMEIFGLAHELGHHCLDHGRSLEGQLSPKEEEFEADLFAVKLCEKIEATVAYKAIQGFELQNPYLWTGAGGVLLLGAIELFRKVKEKIFHNPRFDTHPDFLDRANKIMHRHILDVGLHQSTVDFCSSAMNVLRCIMLELEPIMEVWPFHEFASRMPDDWEIAQERPY</sequence>
<keyword evidence="2" id="KW-1185">Reference proteome</keyword>
<reference evidence="1" key="1">
    <citation type="submission" date="2023-06" db="EMBL/GenBank/DDBJ databases">
        <title>Phylogenetic Diversity of Rhizobium strains.</title>
        <authorList>
            <person name="Moura F.T."/>
            <person name="Helene L.C.F."/>
            <person name="Hungria M."/>
        </authorList>
    </citation>
    <scope>NUCLEOTIDE SEQUENCE</scope>
    <source>
        <strain evidence="1">CCGE524</strain>
    </source>
</reference>
<gene>
    <name evidence="1" type="ORF">PY650_26795</name>
</gene>
<evidence type="ECO:0000313" key="2">
    <source>
        <dbReference type="Proteomes" id="UP001172630"/>
    </source>
</evidence>
<organism evidence="1 2">
    <name type="scientific">Rhizobium calliandrae</name>
    <dbReference type="NCBI Taxonomy" id="1312182"/>
    <lineage>
        <taxon>Bacteria</taxon>
        <taxon>Pseudomonadati</taxon>
        <taxon>Pseudomonadota</taxon>
        <taxon>Alphaproteobacteria</taxon>
        <taxon>Hyphomicrobiales</taxon>
        <taxon>Rhizobiaceae</taxon>
        <taxon>Rhizobium/Agrobacterium group</taxon>
        <taxon>Rhizobium</taxon>
    </lineage>
</organism>
<protein>
    <submittedName>
        <fullName evidence="1">ImmA/IrrE family metallo-endopeptidase</fullName>
    </submittedName>
</protein>
<comment type="caution">
    <text evidence="1">The sequence shown here is derived from an EMBL/GenBank/DDBJ whole genome shotgun (WGS) entry which is preliminary data.</text>
</comment>
<dbReference type="EMBL" id="JARFYN010000045">
    <property type="protein sequence ID" value="MDL2409178.1"/>
    <property type="molecule type" value="Genomic_DNA"/>
</dbReference>